<evidence type="ECO:0000313" key="3">
    <source>
        <dbReference type="Proteomes" id="UP000030746"/>
    </source>
</evidence>
<dbReference type="OMA" id="GMNDINP"/>
<dbReference type="Proteomes" id="UP000030746">
    <property type="component" value="Unassembled WGS sequence"/>
</dbReference>
<feature type="signal peptide" evidence="1">
    <location>
        <begin position="1"/>
        <end position="15"/>
    </location>
</feature>
<dbReference type="HOGENOM" id="CLU_1210981_0_0_1"/>
<feature type="chain" id="PRO_5013198149" evidence="1">
    <location>
        <begin position="16"/>
        <end position="229"/>
    </location>
</feature>
<dbReference type="RefSeq" id="XP_009062971.1">
    <property type="nucleotide sequence ID" value="XM_009064723.1"/>
</dbReference>
<dbReference type="KEGG" id="lgi:LOTGIDRAFT_235465"/>
<gene>
    <name evidence="2" type="ORF">LOTGIDRAFT_235465</name>
</gene>
<accession>V3Z6N2</accession>
<evidence type="ECO:0000256" key="1">
    <source>
        <dbReference type="SAM" id="SignalP"/>
    </source>
</evidence>
<keyword evidence="1" id="KW-0732">Signal</keyword>
<dbReference type="CTD" id="20249858"/>
<sequence>MKVLVVFLLFGASFGKYPRQITAPEFLDHYISGSSLAYSINHEKCKEYPNVNNITLYSFTSDILYGYVTVHPSKKWLFSYGFDQEVDGKHLNLSGPALRYTGFTLDDSGDDAIIGLNDVNPKFYKSLARAQMYCSVSQGLTLTARTPKGVPLTTFNDIRNAIKAESILYYAFDYYQCSPKTLPNSSQWFAGRIFGTRMSPKGKIVFSSRTVSLGFVTVLQDNMLNATPD</sequence>
<keyword evidence="3" id="KW-1185">Reference proteome</keyword>
<name>V3Z6N2_LOTGI</name>
<organism evidence="2 3">
    <name type="scientific">Lottia gigantea</name>
    <name type="common">Giant owl limpet</name>
    <dbReference type="NCBI Taxonomy" id="225164"/>
    <lineage>
        <taxon>Eukaryota</taxon>
        <taxon>Metazoa</taxon>
        <taxon>Spiralia</taxon>
        <taxon>Lophotrochozoa</taxon>
        <taxon>Mollusca</taxon>
        <taxon>Gastropoda</taxon>
        <taxon>Patellogastropoda</taxon>
        <taxon>Lottioidea</taxon>
        <taxon>Lottiidae</taxon>
        <taxon>Lottia</taxon>
    </lineage>
</organism>
<proteinExistence type="predicted"/>
<dbReference type="AlphaFoldDB" id="V3Z6N2"/>
<dbReference type="OrthoDB" id="6155497at2759"/>
<reference evidence="2 3" key="1">
    <citation type="journal article" date="2013" name="Nature">
        <title>Insights into bilaterian evolution from three spiralian genomes.</title>
        <authorList>
            <person name="Simakov O."/>
            <person name="Marletaz F."/>
            <person name="Cho S.J."/>
            <person name="Edsinger-Gonzales E."/>
            <person name="Havlak P."/>
            <person name="Hellsten U."/>
            <person name="Kuo D.H."/>
            <person name="Larsson T."/>
            <person name="Lv J."/>
            <person name="Arendt D."/>
            <person name="Savage R."/>
            <person name="Osoegawa K."/>
            <person name="de Jong P."/>
            <person name="Grimwood J."/>
            <person name="Chapman J.A."/>
            <person name="Shapiro H."/>
            <person name="Aerts A."/>
            <person name="Otillar R.P."/>
            <person name="Terry A.Y."/>
            <person name="Boore J.L."/>
            <person name="Grigoriev I.V."/>
            <person name="Lindberg D.R."/>
            <person name="Seaver E.C."/>
            <person name="Weisblat D.A."/>
            <person name="Putnam N.H."/>
            <person name="Rokhsar D.S."/>
        </authorList>
    </citation>
    <scope>NUCLEOTIDE SEQUENCE [LARGE SCALE GENOMIC DNA]</scope>
</reference>
<dbReference type="EMBL" id="KB203083">
    <property type="protein sequence ID" value="ESO86438.1"/>
    <property type="molecule type" value="Genomic_DNA"/>
</dbReference>
<evidence type="ECO:0000313" key="2">
    <source>
        <dbReference type="EMBL" id="ESO86438.1"/>
    </source>
</evidence>
<protein>
    <submittedName>
        <fullName evidence="2">Uncharacterized protein</fullName>
    </submittedName>
</protein>
<dbReference type="GeneID" id="20249858"/>